<dbReference type="SUPFAM" id="SSF51735">
    <property type="entry name" value="NAD(P)-binding Rossmann-fold domains"/>
    <property type="match status" value="1"/>
</dbReference>
<keyword evidence="3" id="KW-0479">Metal-binding</keyword>
<feature type="domain" description="Alcohol dehydrogenase-like N-terminal" evidence="6">
    <location>
        <begin position="25"/>
        <end position="132"/>
    </location>
</feature>
<evidence type="ECO:0000256" key="2">
    <source>
        <dbReference type="ARBA" id="ARBA00008072"/>
    </source>
</evidence>
<evidence type="ECO:0000259" key="6">
    <source>
        <dbReference type="Pfam" id="PF08240"/>
    </source>
</evidence>
<dbReference type="InterPro" id="IPR011032">
    <property type="entry name" value="GroES-like_sf"/>
</dbReference>
<sequence>MLAVRLYGPRRLRVERVSVPEPPGGWVLVRTVAVGVCGTDKSMYTGGYRLRKTPLIPGHEAVGVVVSAPPEYRGLVGRLVVPEINLVEPGDLWREPCRSMYTHCPGRRVLGIDYDGAMAEYFAVPGHVLHPVSGLEPLKAVFVEPLAAVLRAFTLYPPRPGAYAAVIGSGNLALLAAQVMERVYRLRVTVFARRGSPKARVLESMGLRVRWVDELAEAVASETPWGMGYEVVFEATGSSEGLKLAVEAAAPMATVHVKSTHGGGGWLDTTRAVVKELRIVGSRCGTWREFEAAIELLRGRVVEPVVTHRVSGLENALEAFEKALERGSFKVVLETGYEPSSMPGVP</sequence>
<dbReference type="InterPro" id="IPR036291">
    <property type="entry name" value="NAD(P)-bd_dom_sf"/>
</dbReference>
<dbReference type="RefSeq" id="WP_088171998.1">
    <property type="nucleotide sequence ID" value="NZ_NCQP01000006.1"/>
</dbReference>
<evidence type="ECO:0000256" key="1">
    <source>
        <dbReference type="ARBA" id="ARBA00001947"/>
    </source>
</evidence>
<keyword evidence="4" id="KW-0862">Zinc</keyword>
<accession>A0A211YN93</accession>
<dbReference type="InterPro" id="IPR031640">
    <property type="entry name" value="Glu_dehyd_C"/>
</dbReference>
<dbReference type="GO" id="GO:0046872">
    <property type="term" value="F:metal ion binding"/>
    <property type="evidence" value="ECO:0007669"/>
    <property type="project" value="UniProtKB-KW"/>
</dbReference>
<keyword evidence="5" id="KW-0560">Oxidoreductase</keyword>
<dbReference type="Gene3D" id="3.40.50.720">
    <property type="entry name" value="NAD(P)-binding Rossmann-like Domain"/>
    <property type="match status" value="1"/>
</dbReference>
<reference evidence="8 9" key="1">
    <citation type="submission" date="2017-05" db="EMBL/GenBank/DDBJ databases">
        <title>The draft genome of the hyperthermophilic archaeon 'Pyrodictium delaneyi strain Hulk', an iron and nitrate reducer, reveals the capacity for sulfate reduction.</title>
        <authorList>
            <person name="Demey L.M."/>
            <person name="Miller C."/>
            <person name="Manzella M."/>
            <person name="Reguera G."/>
            <person name="Kashefi K."/>
        </authorList>
    </citation>
    <scope>NUCLEOTIDE SEQUENCE [LARGE SCALE GENOMIC DNA]</scope>
    <source>
        <strain evidence="8 9">Hulk</strain>
    </source>
</reference>
<proteinExistence type="inferred from homology"/>
<dbReference type="Pfam" id="PF16912">
    <property type="entry name" value="Glu_dehyd_C"/>
    <property type="match status" value="1"/>
</dbReference>
<dbReference type="SUPFAM" id="SSF50129">
    <property type="entry name" value="GroES-like"/>
    <property type="match status" value="1"/>
</dbReference>
<comment type="cofactor">
    <cofactor evidence="1">
        <name>Zn(2+)</name>
        <dbReference type="ChEBI" id="CHEBI:29105"/>
    </cofactor>
</comment>
<dbReference type="Pfam" id="PF08240">
    <property type="entry name" value="ADH_N"/>
    <property type="match status" value="1"/>
</dbReference>
<organism evidence="8 9">
    <name type="scientific">Pyrodictium delaneyi</name>
    <dbReference type="NCBI Taxonomy" id="1273541"/>
    <lineage>
        <taxon>Archaea</taxon>
        <taxon>Thermoproteota</taxon>
        <taxon>Thermoprotei</taxon>
        <taxon>Desulfurococcales</taxon>
        <taxon>Pyrodictiaceae</taxon>
        <taxon>Pyrodictium</taxon>
    </lineage>
</organism>
<name>A0A211YN93_9CREN</name>
<dbReference type="Proteomes" id="UP000196694">
    <property type="component" value="Unassembled WGS sequence"/>
</dbReference>
<dbReference type="InterPro" id="IPR013154">
    <property type="entry name" value="ADH-like_N"/>
</dbReference>
<evidence type="ECO:0000313" key="8">
    <source>
        <dbReference type="EMBL" id="OWJ54426.1"/>
    </source>
</evidence>
<dbReference type="PANTHER" id="PTHR43350">
    <property type="entry name" value="NAD-DEPENDENT ALCOHOL DEHYDROGENASE"/>
    <property type="match status" value="1"/>
</dbReference>
<comment type="similarity">
    <text evidence="2">Belongs to the zinc-containing alcohol dehydrogenase family.</text>
</comment>
<dbReference type="PANTHER" id="PTHR43350:SF2">
    <property type="entry name" value="GROES-LIKE ZINC-BINDING ALCOHOL DEHYDROGENASE FAMILY PROTEIN"/>
    <property type="match status" value="1"/>
</dbReference>
<protein>
    <recommendedName>
        <fullName evidence="10">Alcohol dehydrogenase</fullName>
    </recommendedName>
</protein>
<gene>
    <name evidence="8" type="ORF">Pdsh_08135</name>
</gene>
<comment type="caution">
    <text evidence="8">The sequence shown here is derived from an EMBL/GenBank/DDBJ whole genome shotgun (WGS) entry which is preliminary data.</text>
</comment>
<dbReference type="EMBL" id="NCQP01000006">
    <property type="protein sequence ID" value="OWJ54426.1"/>
    <property type="molecule type" value="Genomic_DNA"/>
</dbReference>
<dbReference type="AlphaFoldDB" id="A0A211YN93"/>
<dbReference type="Gene3D" id="3.90.180.10">
    <property type="entry name" value="Medium-chain alcohol dehydrogenases, catalytic domain"/>
    <property type="match status" value="1"/>
</dbReference>
<evidence type="ECO:0000313" key="9">
    <source>
        <dbReference type="Proteomes" id="UP000196694"/>
    </source>
</evidence>
<evidence type="ECO:0000256" key="5">
    <source>
        <dbReference type="ARBA" id="ARBA00023002"/>
    </source>
</evidence>
<keyword evidence="9" id="KW-1185">Reference proteome</keyword>
<evidence type="ECO:0000256" key="3">
    <source>
        <dbReference type="ARBA" id="ARBA00022723"/>
    </source>
</evidence>
<dbReference type="GO" id="GO:0016491">
    <property type="term" value="F:oxidoreductase activity"/>
    <property type="evidence" value="ECO:0007669"/>
    <property type="project" value="UniProtKB-KW"/>
</dbReference>
<feature type="domain" description="Glucose dehydrogenase C-terminal" evidence="7">
    <location>
        <begin position="162"/>
        <end position="334"/>
    </location>
</feature>
<evidence type="ECO:0008006" key="10">
    <source>
        <dbReference type="Google" id="ProtNLM"/>
    </source>
</evidence>
<evidence type="ECO:0000256" key="4">
    <source>
        <dbReference type="ARBA" id="ARBA00022833"/>
    </source>
</evidence>
<evidence type="ECO:0000259" key="7">
    <source>
        <dbReference type="Pfam" id="PF16912"/>
    </source>
</evidence>